<reference evidence="1" key="1">
    <citation type="journal article" date="2016" name="Front. Microbiol.">
        <title>Genome Sequence of the Piezophilic, Mesophilic Sulfate-Reducing Bacterium Desulfovibrio indicus J2T.</title>
        <authorList>
            <person name="Cao J."/>
            <person name="Maignien L."/>
            <person name="Shao Z."/>
            <person name="Alain K."/>
            <person name="Jebbar M."/>
        </authorList>
    </citation>
    <scope>NUCLEOTIDE SEQUENCE</scope>
    <source>
        <strain evidence="1">DSM 16372</strain>
    </source>
</reference>
<accession>A0AAV4ZI62</accession>
<dbReference type="RefSeq" id="WP_066926176.1">
    <property type="nucleotide sequence ID" value="NZ_BPQO01000006.1"/>
</dbReference>
<comment type="caution">
    <text evidence="1">The sequence shown here is derived from an EMBL/GenBank/DDBJ whole genome shotgun (WGS) entry which is preliminary data.</text>
</comment>
<dbReference type="EMBL" id="BPQO01000006">
    <property type="protein sequence ID" value="GJD88161.1"/>
    <property type="molecule type" value="Genomic_DNA"/>
</dbReference>
<organism evidence="1 2">
    <name type="scientific">Methylobacterium hispanicum</name>
    <dbReference type="NCBI Taxonomy" id="270350"/>
    <lineage>
        <taxon>Bacteria</taxon>
        <taxon>Pseudomonadati</taxon>
        <taxon>Pseudomonadota</taxon>
        <taxon>Alphaproteobacteria</taxon>
        <taxon>Hyphomicrobiales</taxon>
        <taxon>Methylobacteriaceae</taxon>
        <taxon>Methylobacterium</taxon>
    </lineage>
</organism>
<gene>
    <name evidence="1" type="ORF">BHAOGJBA_1674</name>
</gene>
<sequence length="115" mass="11565">MAARRPLCRIGGRNVELPAGDTVSGPNALFTGVATLPALTLLLAASTTTFTVVPAVTGDALLAGEPITVTPAADIPAGLNIAWARVVATNQVRIGLTANVALALSTMAFSVVATR</sequence>
<proteinExistence type="predicted"/>
<evidence type="ECO:0000313" key="2">
    <source>
        <dbReference type="Proteomes" id="UP001055247"/>
    </source>
</evidence>
<keyword evidence="2" id="KW-1185">Reference proteome</keyword>
<protein>
    <submittedName>
        <fullName evidence="1">Uncharacterized protein</fullName>
    </submittedName>
</protein>
<dbReference type="AlphaFoldDB" id="A0AAV4ZI62"/>
<dbReference type="Proteomes" id="UP001055247">
    <property type="component" value="Unassembled WGS sequence"/>
</dbReference>
<evidence type="ECO:0000313" key="1">
    <source>
        <dbReference type="EMBL" id="GJD88161.1"/>
    </source>
</evidence>
<name>A0AAV4ZI62_9HYPH</name>
<reference evidence="1" key="2">
    <citation type="submission" date="2021-08" db="EMBL/GenBank/DDBJ databases">
        <authorList>
            <person name="Tani A."/>
            <person name="Ola A."/>
            <person name="Ogura Y."/>
            <person name="Katsura K."/>
            <person name="Hayashi T."/>
        </authorList>
    </citation>
    <scope>NUCLEOTIDE SEQUENCE</scope>
    <source>
        <strain evidence="1">DSM 16372</strain>
    </source>
</reference>